<reference evidence="2" key="1">
    <citation type="submission" date="2018-03" db="EMBL/GenBank/DDBJ databases">
        <title>Ecological and genomic features of two cosmopolitan and abundant freshwater picocyanobacteria.</title>
        <authorList>
            <person name="Cabello-Yeves P.J."/>
            <person name="Picazo A."/>
            <person name="Camacho A."/>
            <person name="Callieri C."/>
            <person name="Rosselli R."/>
            <person name="Roda-Garcia J."/>
            <person name="Coutinho F.H."/>
            <person name="Rodriguez-Valera F."/>
        </authorList>
    </citation>
    <scope>NUCLEOTIDE SEQUENCE [LARGE SCALE GENOMIC DNA]</scope>
    <source>
        <strain evidence="2">Tous</strain>
    </source>
</reference>
<comment type="caution">
    <text evidence="1">The sequence shown here is derived from an EMBL/GenBank/DDBJ whole genome shotgun (WGS) entry which is preliminary data.</text>
</comment>
<keyword evidence="2" id="KW-1185">Reference proteome</keyword>
<evidence type="ECO:0000313" key="1">
    <source>
        <dbReference type="EMBL" id="PSI00687.1"/>
    </source>
</evidence>
<protein>
    <submittedName>
        <fullName evidence="1">Uncharacterized protein</fullName>
    </submittedName>
</protein>
<dbReference type="Proteomes" id="UP000240206">
    <property type="component" value="Unassembled WGS sequence"/>
</dbReference>
<dbReference type="EMBL" id="PXVC01000087">
    <property type="protein sequence ID" value="PSI00687.1"/>
    <property type="molecule type" value="Genomic_DNA"/>
</dbReference>
<proteinExistence type="predicted"/>
<accession>A0A2P7EBT0</accession>
<gene>
    <name evidence="1" type="ORF">C7K08_11845</name>
</gene>
<dbReference type="RefSeq" id="WP_106500808.1">
    <property type="nucleotide sequence ID" value="NZ_PXVC01000087.1"/>
</dbReference>
<dbReference type="AlphaFoldDB" id="A0A2P7EBT0"/>
<organism evidence="1 2">
    <name type="scientific">Synechococcus lacustris str. Tous</name>
    <dbReference type="NCBI Taxonomy" id="1910958"/>
    <lineage>
        <taxon>Bacteria</taxon>
        <taxon>Bacillati</taxon>
        <taxon>Cyanobacteriota</taxon>
        <taxon>Cyanophyceae</taxon>
        <taxon>Synechococcales</taxon>
        <taxon>Synechococcaceae</taxon>
        <taxon>Synechococcus</taxon>
    </lineage>
</organism>
<sequence length="66" mass="7553">MFNTSQLNTEKLGRFLLRGLRIGASTITFVELFRNHWTSGISAGVAWIVFLQVERRIQKDSPEIDS</sequence>
<name>A0A2P7EBT0_9SYNE</name>
<evidence type="ECO:0000313" key="2">
    <source>
        <dbReference type="Proteomes" id="UP000240206"/>
    </source>
</evidence>